<dbReference type="SMART" id="SM00304">
    <property type="entry name" value="HAMP"/>
    <property type="match status" value="1"/>
</dbReference>
<keyword evidence="19" id="KW-1185">Reference proteome</keyword>
<feature type="transmembrane region" description="Helical" evidence="15">
    <location>
        <begin position="26"/>
        <end position="48"/>
    </location>
</feature>
<evidence type="ECO:0000256" key="4">
    <source>
        <dbReference type="ARBA" id="ARBA00022475"/>
    </source>
</evidence>
<keyword evidence="13 15" id="KW-0472">Membrane</keyword>
<keyword evidence="8" id="KW-0547">Nucleotide-binding</keyword>
<feature type="domain" description="Histidine kinase" evidence="16">
    <location>
        <begin position="513"/>
        <end position="736"/>
    </location>
</feature>
<evidence type="ECO:0000256" key="10">
    <source>
        <dbReference type="ARBA" id="ARBA00022840"/>
    </source>
</evidence>
<dbReference type="InterPro" id="IPR017232">
    <property type="entry name" value="NtrY"/>
</dbReference>
<dbReference type="GO" id="GO:0016301">
    <property type="term" value="F:kinase activity"/>
    <property type="evidence" value="ECO:0007669"/>
    <property type="project" value="UniProtKB-KW"/>
</dbReference>
<dbReference type="SUPFAM" id="SSF158472">
    <property type="entry name" value="HAMP domain-like"/>
    <property type="match status" value="1"/>
</dbReference>
<dbReference type="Gene3D" id="6.10.340.10">
    <property type="match status" value="1"/>
</dbReference>
<dbReference type="InterPro" id="IPR036890">
    <property type="entry name" value="HATPase_C_sf"/>
</dbReference>
<dbReference type="InterPro" id="IPR004358">
    <property type="entry name" value="Sig_transdc_His_kin-like_C"/>
</dbReference>
<evidence type="ECO:0000256" key="2">
    <source>
        <dbReference type="ARBA" id="ARBA00004651"/>
    </source>
</evidence>
<evidence type="ECO:0000259" key="17">
    <source>
        <dbReference type="PROSITE" id="PS50885"/>
    </source>
</evidence>
<evidence type="ECO:0000256" key="3">
    <source>
        <dbReference type="ARBA" id="ARBA00012438"/>
    </source>
</evidence>
<keyword evidence="12" id="KW-0902">Two-component regulatory system</keyword>
<dbReference type="Gene3D" id="1.10.287.130">
    <property type="match status" value="1"/>
</dbReference>
<dbReference type="CDD" id="cd06225">
    <property type="entry name" value="HAMP"/>
    <property type="match status" value="1"/>
</dbReference>
<evidence type="ECO:0000259" key="16">
    <source>
        <dbReference type="PROSITE" id="PS50109"/>
    </source>
</evidence>
<dbReference type="InterPro" id="IPR005467">
    <property type="entry name" value="His_kinase_dom"/>
</dbReference>
<evidence type="ECO:0000256" key="5">
    <source>
        <dbReference type="ARBA" id="ARBA00022553"/>
    </source>
</evidence>
<feature type="region of interest" description="Disordered" evidence="14">
    <location>
        <begin position="739"/>
        <end position="759"/>
    </location>
</feature>
<dbReference type="RefSeq" id="WP_317973861.1">
    <property type="nucleotide sequence ID" value="NZ_BTFW01000001.1"/>
</dbReference>
<evidence type="ECO:0000256" key="8">
    <source>
        <dbReference type="ARBA" id="ARBA00022741"/>
    </source>
</evidence>
<evidence type="ECO:0000256" key="12">
    <source>
        <dbReference type="ARBA" id="ARBA00023012"/>
    </source>
</evidence>
<feature type="transmembrane region" description="Helical" evidence="15">
    <location>
        <begin position="309"/>
        <end position="329"/>
    </location>
</feature>
<dbReference type="Pfam" id="PF00512">
    <property type="entry name" value="HisKA"/>
    <property type="match status" value="1"/>
</dbReference>
<keyword evidence="5" id="KW-0597">Phosphoprotein</keyword>
<dbReference type="EC" id="2.7.13.3" evidence="3"/>
<dbReference type="EMBL" id="BTFW01000001">
    <property type="protein sequence ID" value="GMM60039.1"/>
    <property type="molecule type" value="Genomic_DNA"/>
</dbReference>
<keyword evidence="11 15" id="KW-1133">Transmembrane helix</keyword>
<evidence type="ECO:0000256" key="15">
    <source>
        <dbReference type="SAM" id="Phobius"/>
    </source>
</evidence>
<dbReference type="SMART" id="SM00388">
    <property type="entry name" value="HisKA"/>
    <property type="match status" value="1"/>
</dbReference>
<accession>A0ABQ6P454</accession>
<reference evidence="18 19" key="1">
    <citation type="submission" date="2023-06" db="EMBL/GenBank/DDBJ databases">
        <title>Draft genome sequence of Novosphingobium sp. strain IK01.</title>
        <authorList>
            <person name="Hatamoto M."/>
            <person name="Ikarashi T."/>
            <person name="Yamaguchi T."/>
        </authorList>
    </citation>
    <scope>NUCLEOTIDE SEQUENCE [LARGE SCALE GENOMIC DNA]</scope>
    <source>
        <strain evidence="18 19">IK01</strain>
    </source>
</reference>
<dbReference type="PIRSF" id="PIRSF037532">
    <property type="entry name" value="STHK_NtrY"/>
    <property type="match status" value="1"/>
</dbReference>
<dbReference type="Pfam" id="PF00672">
    <property type="entry name" value="HAMP"/>
    <property type="match status" value="1"/>
</dbReference>
<feature type="transmembrane region" description="Helical" evidence="15">
    <location>
        <begin position="68"/>
        <end position="88"/>
    </location>
</feature>
<dbReference type="PANTHER" id="PTHR43065">
    <property type="entry name" value="SENSOR HISTIDINE KINASE"/>
    <property type="match status" value="1"/>
</dbReference>
<dbReference type="Proteomes" id="UP001187221">
    <property type="component" value="Unassembled WGS sequence"/>
</dbReference>
<dbReference type="SUPFAM" id="SSF55874">
    <property type="entry name" value="ATPase domain of HSP90 chaperone/DNA topoisomerase II/histidine kinase"/>
    <property type="match status" value="1"/>
</dbReference>
<evidence type="ECO:0000256" key="11">
    <source>
        <dbReference type="ARBA" id="ARBA00022989"/>
    </source>
</evidence>
<comment type="caution">
    <text evidence="18">The sequence shown here is derived from an EMBL/GenBank/DDBJ whole genome shotgun (WGS) entry which is preliminary data.</text>
</comment>
<proteinExistence type="predicted"/>
<dbReference type="SMART" id="SM00387">
    <property type="entry name" value="HATPase_c"/>
    <property type="match status" value="1"/>
</dbReference>
<evidence type="ECO:0000313" key="18">
    <source>
        <dbReference type="EMBL" id="GMM60039.1"/>
    </source>
</evidence>
<dbReference type="Gene3D" id="3.30.450.20">
    <property type="entry name" value="PAS domain"/>
    <property type="match status" value="1"/>
</dbReference>
<name>A0ABQ6P454_9SPHN</name>
<dbReference type="CDD" id="cd00082">
    <property type="entry name" value="HisKA"/>
    <property type="match status" value="1"/>
</dbReference>
<organism evidence="18 19">
    <name type="scientific">Novosphingobium pituita</name>
    <dbReference type="NCBI Taxonomy" id="3056842"/>
    <lineage>
        <taxon>Bacteria</taxon>
        <taxon>Pseudomonadati</taxon>
        <taxon>Pseudomonadota</taxon>
        <taxon>Alphaproteobacteria</taxon>
        <taxon>Sphingomonadales</taxon>
        <taxon>Sphingomonadaceae</taxon>
        <taxon>Novosphingobium</taxon>
    </lineage>
</organism>
<comment type="catalytic activity">
    <reaction evidence="1">
        <text>ATP + protein L-histidine = ADP + protein N-phospho-L-histidine.</text>
        <dbReference type="EC" id="2.7.13.3"/>
    </reaction>
</comment>
<gene>
    <name evidence="18" type="ORF">NUTIK01_08160</name>
</gene>
<keyword evidence="7 15" id="KW-0812">Transmembrane</keyword>
<keyword evidence="4" id="KW-1003">Cell membrane</keyword>
<dbReference type="InterPro" id="IPR003660">
    <property type="entry name" value="HAMP_dom"/>
</dbReference>
<dbReference type="Gene3D" id="3.30.565.10">
    <property type="entry name" value="Histidine kinase-like ATPase, C-terminal domain"/>
    <property type="match status" value="1"/>
</dbReference>
<protein>
    <recommendedName>
        <fullName evidence="3">histidine kinase</fullName>
        <ecNumber evidence="3">2.7.13.3</ecNumber>
    </recommendedName>
</protein>
<dbReference type="PROSITE" id="PS50885">
    <property type="entry name" value="HAMP"/>
    <property type="match status" value="1"/>
</dbReference>
<dbReference type="PROSITE" id="PS50109">
    <property type="entry name" value="HIS_KIN"/>
    <property type="match status" value="1"/>
</dbReference>
<dbReference type="InterPro" id="IPR003661">
    <property type="entry name" value="HisK_dim/P_dom"/>
</dbReference>
<dbReference type="InterPro" id="IPR045671">
    <property type="entry name" value="NtrY-like_N"/>
</dbReference>
<evidence type="ECO:0000256" key="7">
    <source>
        <dbReference type="ARBA" id="ARBA00022692"/>
    </source>
</evidence>
<evidence type="ECO:0000256" key="13">
    <source>
        <dbReference type="ARBA" id="ARBA00023136"/>
    </source>
</evidence>
<evidence type="ECO:0000256" key="14">
    <source>
        <dbReference type="SAM" id="MobiDB-lite"/>
    </source>
</evidence>
<dbReference type="PANTHER" id="PTHR43065:SF10">
    <property type="entry name" value="PEROXIDE STRESS-ACTIVATED HISTIDINE KINASE MAK3"/>
    <property type="match status" value="1"/>
</dbReference>
<evidence type="ECO:0000256" key="1">
    <source>
        <dbReference type="ARBA" id="ARBA00000085"/>
    </source>
</evidence>
<comment type="subcellular location">
    <subcellularLocation>
        <location evidence="2">Cell membrane</location>
        <topology evidence="2">Multi-pass membrane protein</topology>
    </subcellularLocation>
</comment>
<evidence type="ECO:0000256" key="6">
    <source>
        <dbReference type="ARBA" id="ARBA00022679"/>
    </source>
</evidence>
<sequence length="759" mass="82762">MVANAFRSGKRLPRWWRRLLIALRRANVFILLEMVAGTALITMLSVAWQTVTADGTANQLLPARVTSVLLVGSLVPAMALIVLGGRRLALARAARSGLGTSGRLHVRLVWLFSLIAAIPTLLVVIFASLMFQSGVEFWFSKDSRGMLENASSLANGYYADKLRDVGRESVAMAGDIRGYFDQAPITSQDFAAGYSWQVYSRKMDESAIVERAADGTLRTAAIVDPNGKDNRERITPDELRKLDAGEQVVVSASAQRIEAVTTIDHSRGIYLYVARNSDRLALSQFERAKSVLSAYDTLTRSARALQLRFNIALFLISLALVLLAVWVALRFADRQVAPLIELVKAARSVGSGNFAMRVAPGKKIDEVGLLTRAFNRMTAQLEGQTQALVNANAQLDVRRVFIETVLEAITAGIISVGTDGTILLMNSSAQKLLLDGPDAHGEGHALAEIAPQIAQMVASGEPSGIIQYARQGELLTLAVKATADRHGHVITFEDITRQIITQRRAAWSDVARRIAHEIKNPLTPIQLATERLKRRYRRQIVTDPELFEELTATIIRQVGDLRKMVDEFSSFARLPKPVFRAEDASDLVRQALFLQEVAHGEIDFSFSSQAPMVPFECDRHQFGQVMTNVLKNAVEAIEQQRVRLGNLGGSEGYRGRVAVMLTADEQAVTVNVIDNGIGLPAERERILEPYVTTREKGTGLGLAIVNKIVEEHGGTMAFASEPEGGTRVTMRFARDPLAQASSGNGASGAGGATNEAVVS</sequence>
<evidence type="ECO:0000313" key="19">
    <source>
        <dbReference type="Proteomes" id="UP001187221"/>
    </source>
</evidence>
<dbReference type="Pfam" id="PF19312">
    <property type="entry name" value="NtrY_N"/>
    <property type="match status" value="1"/>
</dbReference>
<feature type="domain" description="HAMP" evidence="17">
    <location>
        <begin position="333"/>
        <end position="386"/>
    </location>
</feature>
<evidence type="ECO:0000256" key="9">
    <source>
        <dbReference type="ARBA" id="ARBA00022777"/>
    </source>
</evidence>
<dbReference type="InterPro" id="IPR003594">
    <property type="entry name" value="HATPase_dom"/>
</dbReference>
<dbReference type="SUPFAM" id="SSF47384">
    <property type="entry name" value="Homodimeric domain of signal transducing histidine kinase"/>
    <property type="match status" value="1"/>
</dbReference>
<dbReference type="InterPro" id="IPR036097">
    <property type="entry name" value="HisK_dim/P_sf"/>
</dbReference>
<feature type="transmembrane region" description="Helical" evidence="15">
    <location>
        <begin position="108"/>
        <end position="131"/>
    </location>
</feature>
<keyword evidence="10" id="KW-0067">ATP-binding</keyword>
<dbReference type="Pfam" id="PF02518">
    <property type="entry name" value="HATPase_c"/>
    <property type="match status" value="1"/>
</dbReference>
<dbReference type="PRINTS" id="PR00344">
    <property type="entry name" value="BCTRLSENSOR"/>
</dbReference>
<keyword evidence="9 18" id="KW-0418">Kinase</keyword>
<keyword evidence="6" id="KW-0808">Transferase</keyword>